<dbReference type="EMBL" id="CM023470">
    <property type="protein sequence ID" value="KAH7980321.1"/>
    <property type="molecule type" value="Genomic_DNA"/>
</dbReference>
<reference evidence="1" key="1">
    <citation type="submission" date="2020-05" db="EMBL/GenBank/DDBJ databases">
        <title>Large-scale comparative analyses of tick genomes elucidate their genetic diversity and vector capacities.</title>
        <authorList>
            <person name="Jia N."/>
            <person name="Wang J."/>
            <person name="Shi W."/>
            <person name="Du L."/>
            <person name="Sun Y."/>
            <person name="Zhan W."/>
            <person name="Jiang J."/>
            <person name="Wang Q."/>
            <person name="Zhang B."/>
            <person name="Ji P."/>
            <person name="Sakyi L.B."/>
            <person name="Cui X."/>
            <person name="Yuan T."/>
            <person name="Jiang B."/>
            <person name="Yang W."/>
            <person name="Lam T.T.-Y."/>
            <person name="Chang Q."/>
            <person name="Ding S."/>
            <person name="Wang X."/>
            <person name="Zhu J."/>
            <person name="Ruan X."/>
            <person name="Zhao L."/>
            <person name="Wei J."/>
            <person name="Que T."/>
            <person name="Du C."/>
            <person name="Cheng J."/>
            <person name="Dai P."/>
            <person name="Han X."/>
            <person name="Huang E."/>
            <person name="Gao Y."/>
            <person name="Liu J."/>
            <person name="Shao H."/>
            <person name="Ye R."/>
            <person name="Li L."/>
            <person name="Wei W."/>
            <person name="Wang X."/>
            <person name="Wang C."/>
            <person name="Yang T."/>
            <person name="Huo Q."/>
            <person name="Li W."/>
            <person name="Guo W."/>
            <person name="Chen H."/>
            <person name="Zhou L."/>
            <person name="Ni X."/>
            <person name="Tian J."/>
            <person name="Zhou Y."/>
            <person name="Sheng Y."/>
            <person name="Liu T."/>
            <person name="Pan Y."/>
            <person name="Xia L."/>
            <person name="Li J."/>
            <person name="Zhao F."/>
            <person name="Cao W."/>
        </authorList>
    </citation>
    <scope>NUCLEOTIDE SEQUENCE</scope>
    <source>
        <strain evidence="1">Dsil-2018</strain>
    </source>
</reference>
<gene>
    <name evidence="1" type="ORF">HPB49_014857</name>
</gene>
<evidence type="ECO:0000313" key="2">
    <source>
        <dbReference type="Proteomes" id="UP000821865"/>
    </source>
</evidence>
<keyword evidence="2" id="KW-1185">Reference proteome</keyword>
<name>A0ACB8E1B3_DERSI</name>
<proteinExistence type="predicted"/>
<accession>A0ACB8E1B3</accession>
<dbReference type="Proteomes" id="UP000821865">
    <property type="component" value="Chromosome 1"/>
</dbReference>
<sequence length="458" mass="51468">MQEQATGRAVEKPEAVGRLFSLAPLRPYGDRRGHHRHVRAQARAIRLISRRLRPSHRCGTRPPTTRDTDAPPSFLCPHRAVIASVALLLTSPHLASSQEAVDVITRYEETCRQQCASEKSELSIIEKRSRGRSTAQAPTIHLRIGPRGITKCSSTATLSGAAGQRLATVKPTHSDESLAELFALIESNPCLWKNDSRSFKNLRLKRRLWDRFAIHLQKHFPMLGPFTGDNLRYVYSIKRRQYYDELKDKTGRTKNGELEYTGRWKFFDCLSFLRVHSEPFRAAVISPLLHFEKEQLIELEEDSDDVLLEDGDGSVVEPDEPSILPDSVSAPPEQPAVVIDELATDCVEYINRIESPSAPPAAKKVRLSQASVDVKPLLGVATCSSGGGINTGPHVESVQSLSPAASGYYDECDQFGNIIANYMRRLSDEDRLEFHCHIMSCTKDFFKCFTRFSERRRP</sequence>
<protein>
    <submittedName>
        <fullName evidence="1">Uncharacterized protein</fullName>
    </submittedName>
</protein>
<organism evidence="1 2">
    <name type="scientific">Dermacentor silvarum</name>
    <name type="common">Tick</name>
    <dbReference type="NCBI Taxonomy" id="543639"/>
    <lineage>
        <taxon>Eukaryota</taxon>
        <taxon>Metazoa</taxon>
        <taxon>Ecdysozoa</taxon>
        <taxon>Arthropoda</taxon>
        <taxon>Chelicerata</taxon>
        <taxon>Arachnida</taxon>
        <taxon>Acari</taxon>
        <taxon>Parasitiformes</taxon>
        <taxon>Ixodida</taxon>
        <taxon>Ixodoidea</taxon>
        <taxon>Ixodidae</taxon>
        <taxon>Rhipicephalinae</taxon>
        <taxon>Dermacentor</taxon>
    </lineage>
</organism>
<evidence type="ECO:0000313" key="1">
    <source>
        <dbReference type="EMBL" id="KAH7980321.1"/>
    </source>
</evidence>
<comment type="caution">
    <text evidence="1">The sequence shown here is derived from an EMBL/GenBank/DDBJ whole genome shotgun (WGS) entry which is preliminary data.</text>
</comment>